<dbReference type="Ensembl" id="ENSCSRT00000003615.1">
    <property type="protein sequence ID" value="ENSCSRP00000003489.1"/>
    <property type="gene ID" value="ENSCSRG00000002630.1"/>
</dbReference>
<dbReference type="GO" id="GO:0005774">
    <property type="term" value="C:vacuolar membrane"/>
    <property type="evidence" value="ECO:0007669"/>
    <property type="project" value="TreeGrafter"/>
</dbReference>
<dbReference type="GO" id="GO:1904263">
    <property type="term" value="P:positive regulation of TORC1 signaling"/>
    <property type="evidence" value="ECO:0007669"/>
    <property type="project" value="TreeGrafter"/>
</dbReference>
<keyword evidence="9" id="KW-1185">Reference proteome</keyword>
<evidence type="ECO:0000256" key="3">
    <source>
        <dbReference type="ARBA" id="ARBA00022737"/>
    </source>
</evidence>
<organism evidence="8 9">
    <name type="scientific">Chelydra serpentina</name>
    <name type="common">Snapping turtle</name>
    <name type="synonym">Testudo serpentina</name>
    <dbReference type="NCBI Taxonomy" id="8475"/>
    <lineage>
        <taxon>Eukaryota</taxon>
        <taxon>Metazoa</taxon>
        <taxon>Chordata</taxon>
        <taxon>Craniata</taxon>
        <taxon>Vertebrata</taxon>
        <taxon>Euteleostomi</taxon>
        <taxon>Archelosauria</taxon>
        <taxon>Testudinata</taxon>
        <taxon>Testudines</taxon>
        <taxon>Cryptodira</taxon>
        <taxon>Durocryptodira</taxon>
        <taxon>Americhelydia</taxon>
        <taxon>Chelydroidea</taxon>
        <taxon>Chelydridae</taxon>
        <taxon>Chelydra</taxon>
    </lineage>
</organism>
<dbReference type="PROSITE" id="PS50082">
    <property type="entry name" value="WD_REPEATS_2"/>
    <property type="match status" value="1"/>
</dbReference>
<evidence type="ECO:0000256" key="4">
    <source>
        <dbReference type="ARBA" id="ARBA00040269"/>
    </source>
</evidence>
<dbReference type="CDD" id="cd16693">
    <property type="entry name" value="mRING-H2-C3H3C2_WDR24"/>
    <property type="match status" value="1"/>
</dbReference>
<evidence type="ECO:0000313" key="9">
    <source>
        <dbReference type="Proteomes" id="UP000694403"/>
    </source>
</evidence>
<dbReference type="InterPro" id="IPR036322">
    <property type="entry name" value="WD40_repeat_dom_sf"/>
</dbReference>
<keyword evidence="3" id="KW-0677">Repeat</keyword>
<evidence type="ECO:0000256" key="7">
    <source>
        <dbReference type="SAM" id="MobiDB-lite"/>
    </source>
</evidence>
<dbReference type="SUPFAM" id="SSF50978">
    <property type="entry name" value="WD40 repeat-like"/>
    <property type="match status" value="1"/>
</dbReference>
<dbReference type="InterPro" id="IPR015943">
    <property type="entry name" value="WD40/YVTN_repeat-like_dom_sf"/>
</dbReference>
<feature type="compositionally biased region" description="Polar residues" evidence="7">
    <location>
        <begin position="448"/>
        <end position="457"/>
    </location>
</feature>
<evidence type="ECO:0000313" key="8">
    <source>
        <dbReference type="Ensembl" id="ENSCSRP00000003489.1"/>
    </source>
</evidence>
<dbReference type="SMART" id="SM00320">
    <property type="entry name" value="WD40"/>
    <property type="match status" value="4"/>
</dbReference>
<evidence type="ECO:0000256" key="2">
    <source>
        <dbReference type="ARBA" id="ARBA00022574"/>
    </source>
</evidence>
<comment type="similarity">
    <text evidence="1">Belongs to the WD repeat WDR24 family.</text>
</comment>
<keyword evidence="2 6" id="KW-0853">WD repeat</keyword>
<accession>A0A8C3RR04</accession>
<evidence type="ECO:0000256" key="5">
    <source>
        <dbReference type="ARBA" id="ARBA00046230"/>
    </source>
</evidence>
<name>A0A8C3RR04_CHESE</name>
<reference evidence="8" key="1">
    <citation type="submission" date="2025-08" db="UniProtKB">
        <authorList>
            <consortium name="Ensembl"/>
        </authorList>
    </citation>
    <scope>IDENTIFICATION</scope>
</reference>
<protein>
    <recommendedName>
        <fullName evidence="4">GATOR2 complex protein WDR24</fullName>
    </recommendedName>
</protein>
<dbReference type="AlphaFoldDB" id="A0A8C3RR04"/>
<dbReference type="InterPro" id="IPR037590">
    <property type="entry name" value="WDR24"/>
</dbReference>
<dbReference type="PANTHER" id="PTHR46200">
    <property type="entry name" value="GATOR COMPLEX PROTEIN WDR24"/>
    <property type="match status" value="1"/>
</dbReference>
<dbReference type="Proteomes" id="UP000694403">
    <property type="component" value="Unplaced"/>
</dbReference>
<dbReference type="GO" id="GO:0034198">
    <property type="term" value="P:cellular response to amino acid starvation"/>
    <property type="evidence" value="ECO:0007669"/>
    <property type="project" value="TreeGrafter"/>
</dbReference>
<dbReference type="GO" id="GO:0061700">
    <property type="term" value="C:GATOR2 complex"/>
    <property type="evidence" value="ECO:0007669"/>
    <property type="project" value="TreeGrafter"/>
</dbReference>
<dbReference type="PANTHER" id="PTHR46200:SF1">
    <property type="entry name" value="GATOR COMPLEX PROTEIN WDR24"/>
    <property type="match status" value="1"/>
</dbReference>
<proteinExistence type="inferred from homology"/>
<dbReference type="GO" id="GO:0016239">
    <property type="term" value="P:positive regulation of macroautophagy"/>
    <property type="evidence" value="ECO:0007669"/>
    <property type="project" value="TreeGrafter"/>
</dbReference>
<sequence length="723" mass="81298">MEKMARVTTALGGNTITGRTMFCHLDAPANAISVCRDAAQVVVAGRNIFKIYSIDEDQFVEKLNLRVGRKPSLNFSCADVVWHQMDENLLATAATNGVVVTWNLGKPSRNKQDQLFTEHKRTVNKVCFHPTEVYMLLSGSQDGYMKCFDLRKKDSVSTFSGQSESVRDVQFSIRDYFTFAATFENGNVQLWDIRRPDRYERMFTAHNGPVFCCDWHLEDRYLFCLFSSPFVSVTSTSPLDVSLLPSPLLQSAPWCSGSYLAPAQEDTRRSRMKQIRSRGSIVWTGTNSPMCKEILKECRAQPSTVCDKKLTQSRKLYIAAGPLPTDTTGEGRCMSCLMLSAWALNYAPETSFLMLLPWLTDSGNNLTLPLLPSFSPWGQVAQTWTMLRIIYSSPGTVPSANLNHSLGKGSTSLPLMNSFNLKDIPPGIGNESRLERSKGESRSENILMDSSSTLINNDENEETEGSDVPADYLLGDVEGDEDELYMMDHENPHAEEQEYILPQEAFPLRHEIVDNPSALDHLQEKADSPHVSGNEAETVSLTPVESFSLISISHSLYENRLPTDFFNPIVRDMLLFYAEQGDVQMAVSVLIVLGDRIRKEIDEQTQEHWYTSYIDLLQRFQLWNISNEVIKLSTCRAINCLNQASTTLHINCSNCKRPMSNKGWICDRCRQCASMCAVCHHVVKGLFVWCQGCSHGGHLQHIMKWLETSSHCPAGCGHLCEYT</sequence>
<evidence type="ECO:0000256" key="6">
    <source>
        <dbReference type="PROSITE-ProRule" id="PRU00221"/>
    </source>
</evidence>
<dbReference type="GO" id="GO:0005829">
    <property type="term" value="C:cytosol"/>
    <property type="evidence" value="ECO:0007669"/>
    <property type="project" value="TreeGrafter"/>
</dbReference>
<comment type="function">
    <text evidence="5">Catalytic component of the GATOR2 complex, a multiprotein complex that acts as an activator of the amino acid-sensing branch of the mTORC1 signaling pathway. The GATOR2 complex indirectly activates mTORC1 through the inhibition of the GATOR1 subcomplex. GATOR2 probably acts as an E3 ubiquitin-protein ligase toward GATOR1. In the presence of abundant amino acids, the GATOR2 complex mediates ubiquitination of the NPRL2 core component of the GATOR1 complex, leading to GATOR1 inactivation. In the absence of amino acids, GATOR2 is inhibited, activating the GATOR1 complex. In addition to its role in regulation of the mTORC1 complex, promotes the acidification of lysosomes and facilitates autophagic flux. Within the GATOR2 complex, WDR24 constitutes the catalytic subunit that mediates 'Lys-6'-linked ubiquitination of NPRL2.</text>
</comment>
<dbReference type="Gene3D" id="2.130.10.10">
    <property type="entry name" value="YVTN repeat-like/Quinoprotein amine dehydrogenase"/>
    <property type="match status" value="1"/>
</dbReference>
<evidence type="ECO:0000256" key="1">
    <source>
        <dbReference type="ARBA" id="ARBA00008134"/>
    </source>
</evidence>
<dbReference type="Pfam" id="PF00400">
    <property type="entry name" value="WD40"/>
    <property type="match status" value="2"/>
</dbReference>
<dbReference type="InterPro" id="IPR001680">
    <property type="entry name" value="WD40_rpt"/>
</dbReference>
<feature type="compositionally biased region" description="Basic and acidic residues" evidence="7">
    <location>
        <begin position="432"/>
        <end position="443"/>
    </location>
</feature>
<feature type="repeat" description="WD" evidence="6">
    <location>
        <begin position="116"/>
        <end position="158"/>
    </location>
</feature>
<feature type="region of interest" description="Disordered" evidence="7">
    <location>
        <begin position="426"/>
        <end position="471"/>
    </location>
</feature>
<reference evidence="8" key="2">
    <citation type="submission" date="2025-09" db="UniProtKB">
        <authorList>
            <consortium name="Ensembl"/>
        </authorList>
    </citation>
    <scope>IDENTIFICATION</scope>
</reference>